<dbReference type="InterPro" id="IPR036249">
    <property type="entry name" value="Thioredoxin-like_sf"/>
</dbReference>
<dbReference type="InterPro" id="IPR013766">
    <property type="entry name" value="Thioredoxin_domain"/>
</dbReference>
<dbReference type="PANTHER" id="PTHR45663:SF11">
    <property type="entry name" value="GEO12009P1"/>
    <property type="match status" value="1"/>
</dbReference>
<feature type="site" description="Contributes to redox potential value" evidence="5">
    <location>
        <position position="35"/>
    </location>
</feature>
<dbReference type="AlphaFoldDB" id="A0A2R6A670"/>
<dbReference type="CDD" id="cd02947">
    <property type="entry name" value="TRX_family"/>
    <property type="match status" value="1"/>
</dbReference>
<feature type="disulfide bond" description="Redox-active" evidence="6">
    <location>
        <begin position="33"/>
        <end position="36"/>
    </location>
</feature>
<protein>
    <submittedName>
        <fullName evidence="8">Thioredoxin</fullName>
    </submittedName>
</protein>
<keyword evidence="3 6" id="KW-1015">Disulfide bond</keyword>
<name>A0A2R6A670_9ARCH</name>
<evidence type="ECO:0000256" key="3">
    <source>
        <dbReference type="ARBA" id="ARBA00023157"/>
    </source>
</evidence>
<organism evidence="8 9">
    <name type="scientific">Candidatus Marsarchaeota G1 archaeon OSP_D</name>
    <dbReference type="NCBI Taxonomy" id="1978155"/>
    <lineage>
        <taxon>Archaea</taxon>
        <taxon>Candidatus Marsarchaeota</taxon>
        <taxon>Candidatus Marsarchaeota group 1</taxon>
    </lineage>
</organism>
<dbReference type="Pfam" id="PF00085">
    <property type="entry name" value="Thioredoxin"/>
    <property type="match status" value="1"/>
</dbReference>
<proteinExistence type="predicted"/>
<feature type="site" description="Contributes to redox potential value" evidence="5">
    <location>
        <position position="34"/>
    </location>
</feature>
<feature type="active site" description="Nucleophile" evidence="5">
    <location>
        <position position="33"/>
    </location>
</feature>
<keyword evidence="2" id="KW-0249">Electron transport</keyword>
<dbReference type="InterPro" id="IPR005746">
    <property type="entry name" value="Thioredoxin"/>
</dbReference>
<evidence type="ECO:0000313" key="8">
    <source>
        <dbReference type="EMBL" id="PSN81874.1"/>
    </source>
</evidence>
<feature type="active site" description="Nucleophile" evidence="5">
    <location>
        <position position="36"/>
    </location>
</feature>
<dbReference type="PROSITE" id="PS51352">
    <property type="entry name" value="THIOREDOXIN_2"/>
    <property type="match status" value="1"/>
</dbReference>
<gene>
    <name evidence="8" type="ORF">B9Q01_09695</name>
</gene>
<keyword evidence="4 6" id="KW-0676">Redox-active center</keyword>
<dbReference type="GO" id="GO:0005737">
    <property type="term" value="C:cytoplasm"/>
    <property type="evidence" value="ECO:0007669"/>
    <property type="project" value="TreeGrafter"/>
</dbReference>
<dbReference type="Proteomes" id="UP000240880">
    <property type="component" value="Unassembled WGS sequence"/>
</dbReference>
<evidence type="ECO:0000259" key="7">
    <source>
        <dbReference type="PROSITE" id="PS51352"/>
    </source>
</evidence>
<dbReference type="PANTHER" id="PTHR45663">
    <property type="entry name" value="GEO12009P1"/>
    <property type="match status" value="1"/>
</dbReference>
<dbReference type="InterPro" id="IPR017937">
    <property type="entry name" value="Thioredoxin_CS"/>
</dbReference>
<evidence type="ECO:0000256" key="4">
    <source>
        <dbReference type="ARBA" id="ARBA00023284"/>
    </source>
</evidence>
<evidence type="ECO:0000256" key="6">
    <source>
        <dbReference type="PIRSR" id="PIRSR000077-4"/>
    </source>
</evidence>
<sequence>MDRPITVTDQTFDEFINSKSPPVKVVDFWAEWCGPCRYMEPVIEQLAKEWAGKVIFGKLNVDENPYTTQRFEVMSIPTMIVFKNGEPVHVIVGAMPKPALVKQLEPFID</sequence>
<dbReference type="PROSITE" id="PS00194">
    <property type="entry name" value="THIOREDOXIN_1"/>
    <property type="match status" value="1"/>
</dbReference>
<dbReference type="Gene3D" id="3.40.30.10">
    <property type="entry name" value="Glutaredoxin"/>
    <property type="match status" value="1"/>
</dbReference>
<evidence type="ECO:0000256" key="5">
    <source>
        <dbReference type="PIRSR" id="PIRSR000077-1"/>
    </source>
</evidence>
<dbReference type="FunFam" id="3.40.30.10:FF:000001">
    <property type="entry name" value="Thioredoxin"/>
    <property type="match status" value="1"/>
</dbReference>
<feature type="domain" description="Thioredoxin" evidence="7">
    <location>
        <begin position="1"/>
        <end position="109"/>
    </location>
</feature>
<evidence type="ECO:0000256" key="2">
    <source>
        <dbReference type="ARBA" id="ARBA00022982"/>
    </source>
</evidence>
<dbReference type="EMBL" id="NEXC01000127">
    <property type="protein sequence ID" value="PSN81874.1"/>
    <property type="molecule type" value="Genomic_DNA"/>
</dbReference>
<accession>A0A2R6A670</accession>
<dbReference type="NCBIfam" id="TIGR01068">
    <property type="entry name" value="thioredoxin"/>
    <property type="match status" value="1"/>
</dbReference>
<reference evidence="8 9" key="1">
    <citation type="submission" date="2017-04" db="EMBL/GenBank/DDBJ databases">
        <title>Novel microbial lineages endemic to geothermal iron-oxide mats fill important gaps in the evolutionary history of Archaea.</title>
        <authorList>
            <person name="Jay Z.J."/>
            <person name="Beam J.P."/>
            <person name="Dlakic M."/>
            <person name="Rusch D.B."/>
            <person name="Kozubal M.A."/>
            <person name="Inskeep W.P."/>
        </authorList>
    </citation>
    <scope>NUCLEOTIDE SEQUENCE [LARGE SCALE GENOMIC DNA]</scope>
    <source>
        <strain evidence="8">OSP_D</strain>
    </source>
</reference>
<dbReference type="PIRSF" id="PIRSF000077">
    <property type="entry name" value="Thioredoxin"/>
    <property type="match status" value="1"/>
</dbReference>
<evidence type="ECO:0000256" key="1">
    <source>
        <dbReference type="ARBA" id="ARBA00022448"/>
    </source>
</evidence>
<dbReference type="GO" id="GO:0015035">
    <property type="term" value="F:protein-disulfide reductase activity"/>
    <property type="evidence" value="ECO:0007669"/>
    <property type="project" value="InterPro"/>
</dbReference>
<dbReference type="SUPFAM" id="SSF52833">
    <property type="entry name" value="Thioredoxin-like"/>
    <property type="match status" value="1"/>
</dbReference>
<comment type="caution">
    <text evidence="8">The sequence shown here is derived from an EMBL/GenBank/DDBJ whole genome shotgun (WGS) entry which is preliminary data.</text>
</comment>
<feature type="site" description="Deprotonates C-terminal active site Cys" evidence="5">
    <location>
        <position position="27"/>
    </location>
</feature>
<keyword evidence="1" id="KW-0813">Transport</keyword>
<evidence type="ECO:0000313" key="9">
    <source>
        <dbReference type="Proteomes" id="UP000240880"/>
    </source>
</evidence>
<dbReference type="PRINTS" id="PR00421">
    <property type="entry name" value="THIOREDOXIN"/>
</dbReference>